<organism evidence="1 2">
    <name type="scientific">Massilia genomosp. 1</name>
    <dbReference type="NCBI Taxonomy" id="2609280"/>
    <lineage>
        <taxon>Bacteria</taxon>
        <taxon>Pseudomonadati</taxon>
        <taxon>Pseudomonadota</taxon>
        <taxon>Betaproteobacteria</taxon>
        <taxon>Burkholderiales</taxon>
        <taxon>Oxalobacteraceae</taxon>
        <taxon>Telluria group</taxon>
        <taxon>Massilia</taxon>
    </lineage>
</organism>
<protein>
    <submittedName>
        <fullName evidence="1">Uncharacterized protein</fullName>
    </submittedName>
</protein>
<dbReference type="RefSeq" id="WP_222853172.1">
    <property type="nucleotide sequence ID" value="NZ_WHJF01000283.1"/>
</dbReference>
<proteinExistence type="predicted"/>
<sequence length="135" mass="15269">MEKKDVGRGFEDALRIFLDSFLEVHPKKTWPSWFKTCTTYGGQREADHRWRFSFSAVPRSVLGPGDSWEADKNGGYVLARTDMETGEKRYVISNAPSDVITIFEAIVDIAMKTVLIVSDRDLGTINGDDLLPLQR</sequence>
<reference evidence="1 2" key="1">
    <citation type="submission" date="2019-10" db="EMBL/GenBank/DDBJ databases">
        <title>Taxonomy of Antarctic Massilia spp.: description of Massilia rubra sp. nov., Massilia aquatica sp. nov., Massilia mucilaginosa sp. nov., Massilia frigida sp. nov. isolated from streams, lakes and regoliths.</title>
        <authorList>
            <person name="Holochova P."/>
            <person name="Sedlacek I."/>
            <person name="Kralova S."/>
            <person name="Maslanova I."/>
            <person name="Busse H.-J."/>
            <person name="Stankova E."/>
            <person name="Vrbovska V."/>
            <person name="Kovarovic V."/>
            <person name="Bartak M."/>
            <person name="Svec P."/>
            <person name="Pantucek R."/>
        </authorList>
    </citation>
    <scope>NUCLEOTIDE SEQUENCE [LARGE SCALE GENOMIC DNA]</scope>
    <source>
        <strain evidence="1 2">CCM 8694</strain>
    </source>
</reference>
<name>A0ABX0N3Y8_9BURK</name>
<evidence type="ECO:0000313" key="2">
    <source>
        <dbReference type="Proteomes" id="UP000610594"/>
    </source>
</evidence>
<evidence type="ECO:0000313" key="1">
    <source>
        <dbReference type="EMBL" id="NHZ67113.1"/>
    </source>
</evidence>
<accession>A0ABX0N3Y8</accession>
<gene>
    <name evidence="1" type="ORF">F1735_33475</name>
</gene>
<comment type="caution">
    <text evidence="1">The sequence shown here is derived from an EMBL/GenBank/DDBJ whole genome shotgun (WGS) entry which is preliminary data.</text>
</comment>
<keyword evidence="2" id="KW-1185">Reference proteome</keyword>
<dbReference type="EMBL" id="WHJF01000283">
    <property type="protein sequence ID" value="NHZ67113.1"/>
    <property type="molecule type" value="Genomic_DNA"/>
</dbReference>
<dbReference type="Proteomes" id="UP000610594">
    <property type="component" value="Unassembled WGS sequence"/>
</dbReference>